<dbReference type="AlphaFoldDB" id="A0AAW1PY86"/>
<reference evidence="2 3" key="1">
    <citation type="journal article" date="2024" name="Nat. Commun.">
        <title>Phylogenomics reveals the evolutionary origins of lichenization in chlorophyte algae.</title>
        <authorList>
            <person name="Puginier C."/>
            <person name="Libourel C."/>
            <person name="Otte J."/>
            <person name="Skaloud P."/>
            <person name="Haon M."/>
            <person name="Grisel S."/>
            <person name="Petersen M."/>
            <person name="Berrin J.G."/>
            <person name="Delaux P.M."/>
            <person name="Dal Grande F."/>
            <person name="Keller J."/>
        </authorList>
    </citation>
    <scope>NUCLEOTIDE SEQUENCE [LARGE SCALE GENOMIC DNA]</scope>
    <source>
        <strain evidence="2 3">SAG 2043</strain>
    </source>
</reference>
<name>A0AAW1PY86_9CHLO</name>
<organism evidence="2 3">
    <name type="scientific">[Myrmecia] bisecta</name>
    <dbReference type="NCBI Taxonomy" id="41462"/>
    <lineage>
        <taxon>Eukaryota</taxon>
        <taxon>Viridiplantae</taxon>
        <taxon>Chlorophyta</taxon>
        <taxon>core chlorophytes</taxon>
        <taxon>Trebouxiophyceae</taxon>
        <taxon>Trebouxiales</taxon>
        <taxon>Trebouxiaceae</taxon>
        <taxon>Myrmecia</taxon>
    </lineage>
</organism>
<proteinExistence type="predicted"/>
<accession>A0AAW1PY86</accession>
<keyword evidence="3" id="KW-1185">Reference proteome</keyword>
<gene>
    <name evidence="2" type="ORF">WJX72_004321</name>
</gene>
<feature type="compositionally biased region" description="Acidic residues" evidence="1">
    <location>
        <begin position="104"/>
        <end position="118"/>
    </location>
</feature>
<evidence type="ECO:0000313" key="2">
    <source>
        <dbReference type="EMBL" id="KAK9812819.1"/>
    </source>
</evidence>
<comment type="caution">
    <text evidence="2">The sequence shown here is derived from an EMBL/GenBank/DDBJ whole genome shotgun (WGS) entry which is preliminary data.</text>
</comment>
<dbReference type="EMBL" id="JALJOR010000008">
    <property type="protein sequence ID" value="KAK9812819.1"/>
    <property type="molecule type" value="Genomic_DNA"/>
</dbReference>
<protein>
    <submittedName>
        <fullName evidence="2">Uncharacterized protein</fullName>
    </submittedName>
</protein>
<evidence type="ECO:0000313" key="3">
    <source>
        <dbReference type="Proteomes" id="UP001489004"/>
    </source>
</evidence>
<sequence>MSKHTARAQQKLEDYVENLIKKYEVPAKIAACLTSLRVVMACKADYDKLWADIEVPTASRTVHVSVSRREWTQHGVLYRGLLLMVYDACKEGNPPAAKPAVEGASEEEGPDEDDDWDPEAEYRRSLKSKFLLQRISSYCDQEELDFDMYEGRSDDNFLPSLLAAGAGLADADSLAALDEQDPDALVDLFLAAMYSAVDDHDVMEWLSERQEEMDIKLRKAA</sequence>
<evidence type="ECO:0000256" key="1">
    <source>
        <dbReference type="SAM" id="MobiDB-lite"/>
    </source>
</evidence>
<feature type="region of interest" description="Disordered" evidence="1">
    <location>
        <begin position="95"/>
        <end position="118"/>
    </location>
</feature>
<dbReference type="Proteomes" id="UP001489004">
    <property type="component" value="Unassembled WGS sequence"/>
</dbReference>